<gene>
    <name evidence="1" type="ORF">NM208_g12079</name>
</gene>
<proteinExistence type="predicted"/>
<sequence>MPMPRPVSRIVFPIWALKGGLSHIVSVLDVECVGSQVVAITSEGQSPAFTYRRNEFIEVNQGSSFKECTLDWCSHWYGQAAGCRASYVPVASRLGSSPESYIAATDYSLPTELWELVLEHLIRDHAIAAFSTASPEAVYTINLSEAAWATYADIDGIEYLTSISNVARPRSRLLWDATQPSAVYVAEDHLGIRHVTNSPDAQQTAKKEDAAPVWWRTIVVEQEKMLEFKSDVSSALLFTLHSLMALHLGYQTPQSPRPTAQAVLAMSHNAEMVQLDLNAPGTTGYSTCWNSSLQYLHAHKPGERLDFYHELYAEKNLSVERQLGTTQDDQNDYLAPNDCCAELPLASWIHRPLNTGEFVQQVWISQSGEGLANLIWKVKDLVITSRTLLLGNYAACWNPKLPWICIVASPTAAPMRIFFSPSPCPQPSRVELFAAPRNGAFEKQPPPWITLEGSLHTRPKPLIRSTQGYRGTSSWITGILFRYKNGHQACVGSFKLDYTEAVLSLGEVGLSAPEDPGELKWQQVSCQGTLSWWFEACHNLATHKTELAPEIEITGGWPALNMKCWSEFH</sequence>
<evidence type="ECO:0000313" key="2">
    <source>
        <dbReference type="Proteomes" id="UP001148629"/>
    </source>
</evidence>
<evidence type="ECO:0000313" key="1">
    <source>
        <dbReference type="EMBL" id="KAJ3524377.1"/>
    </source>
</evidence>
<dbReference type="Proteomes" id="UP001148629">
    <property type="component" value="Unassembled WGS sequence"/>
</dbReference>
<protein>
    <submittedName>
        <fullName evidence="1">Uncharacterized protein</fullName>
    </submittedName>
</protein>
<reference evidence="1" key="1">
    <citation type="submission" date="2022-08" db="EMBL/GenBank/DDBJ databases">
        <title>Genome Sequence of Fusarium decemcellulare.</title>
        <authorList>
            <person name="Buettner E."/>
        </authorList>
    </citation>
    <scope>NUCLEOTIDE SEQUENCE</scope>
    <source>
        <strain evidence="1">Babe19</strain>
    </source>
</reference>
<dbReference type="EMBL" id="JANRMS010002090">
    <property type="protein sequence ID" value="KAJ3524377.1"/>
    <property type="molecule type" value="Genomic_DNA"/>
</dbReference>
<comment type="caution">
    <text evidence="1">The sequence shown here is derived from an EMBL/GenBank/DDBJ whole genome shotgun (WGS) entry which is preliminary data.</text>
</comment>
<organism evidence="1 2">
    <name type="scientific">Fusarium decemcellulare</name>
    <dbReference type="NCBI Taxonomy" id="57161"/>
    <lineage>
        <taxon>Eukaryota</taxon>
        <taxon>Fungi</taxon>
        <taxon>Dikarya</taxon>
        <taxon>Ascomycota</taxon>
        <taxon>Pezizomycotina</taxon>
        <taxon>Sordariomycetes</taxon>
        <taxon>Hypocreomycetidae</taxon>
        <taxon>Hypocreales</taxon>
        <taxon>Nectriaceae</taxon>
        <taxon>Fusarium</taxon>
        <taxon>Fusarium decemcellulare species complex</taxon>
    </lineage>
</organism>
<accession>A0ACC1RST6</accession>
<name>A0ACC1RST6_9HYPO</name>
<keyword evidence="2" id="KW-1185">Reference proteome</keyword>